<dbReference type="EMBL" id="JAVLET010000011">
    <property type="protein sequence ID" value="KAL0466914.1"/>
    <property type="molecule type" value="Genomic_DNA"/>
</dbReference>
<feature type="compositionally biased region" description="Low complexity" evidence="1">
    <location>
        <begin position="164"/>
        <end position="173"/>
    </location>
</feature>
<protein>
    <submittedName>
        <fullName evidence="2">Uncharacterized protein</fullName>
    </submittedName>
</protein>
<gene>
    <name evidence="2" type="ORF">QR685DRAFT_534724</name>
</gene>
<feature type="region of interest" description="Disordered" evidence="1">
    <location>
        <begin position="1"/>
        <end position="42"/>
    </location>
</feature>
<feature type="compositionally biased region" description="Low complexity" evidence="1">
    <location>
        <begin position="182"/>
        <end position="195"/>
    </location>
</feature>
<feature type="region of interest" description="Disordered" evidence="1">
    <location>
        <begin position="54"/>
        <end position="204"/>
    </location>
</feature>
<sequence length="263" mass="28408">MYKTKQTARRTFPPPNFKAPVPRESSYSDSYSHESCPTSSCDSCFGYIYDNGYDSNTEEWDEEGDEDDDDDDDDEAQSSACQSQVTDPFSMSSMSSLFGPPSFSSQQPHGFALGAPSVPPSVPPSLPSTSRGEESAQQPRCSCQKPYKRYCNGTSGPLSGGNSNGQNQNPNTTETQLSIFSNNNGRTGTNNQTQTPDNQALGHLLGDGRSAAADVKGKNGNGKGMIKNLNVYNPNITIQVTPENFNRFSKFFPQKSGNASNGE</sequence>
<evidence type="ECO:0000313" key="3">
    <source>
        <dbReference type="Proteomes" id="UP001451303"/>
    </source>
</evidence>
<feature type="compositionally biased region" description="Low complexity" evidence="1">
    <location>
        <begin position="24"/>
        <end position="35"/>
    </location>
</feature>
<feature type="compositionally biased region" description="Pro residues" evidence="1">
    <location>
        <begin position="117"/>
        <end position="126"/>
    </location>
</feature>
<dbReference type="Proteomes" id="UP001451303">
    <property type="component" value="Unassembled WGS sequence"/>
</dbReference>
<proteinExistence type="predicted"/>
<evidence type="ECO:0000313" key="2">
    <source>
        <dbReference type="EMBL" id="KAL0466914.1"/>
    </source>
</evidence>
<reference evidence="2 3" key="1">
    <citation type="submission" date="2023-09" db="EMBL/GenBank/DDBJ databases">
        <title>Multi-omics analysis of a traditional fermented food reveals byproduct-associated fungal strains for waste-to-food upcycling.</title>
        <authorList>
            <consortium name="Lawrence Berkeley National Laboratory"/>
            <person name="Rekdal V.M."/>
            <person name="Villalobos-Escobedo J.M."/>
            <person name="Rodriguez-Valeron N."/>
            <person name="Garcia M.O."/>
            <person name="Vasquez D.P."/>
            <person name="Damayanti I."/>
            <person name="Sorensen P.M."/>
            <person name="Baidoo E.E."/>
            <person name="De Carvalho A.C."/>
            <person name="Riley R."/>
            <person name="Lipzen A."/>
            <person name="He G."/>
            <person name="Yan M."/>
            <person name="Haridas S."/>
            <person name="Daum C."/>
            <person name="Yoshinaga Y."/>
            <person name="Ng V."/>
            <person name="Grigoriev I.V."/>
            <person name="Munk R."/>
            <person name="Nuraida L."/>
            <person name="Wijaya C.H."/>
            <person name="Morales P.-C."/>
            <person name="Keasling J.D."/>
        </authorList>
    </citation>
    <scope>NUCLEOTIDE SEQUENCE [LARGE SCALE GENOMIC DNA]</scope>
    <source>
        <strain evidence="2 3">FGSC 2613</strain>
    </source>
</reference>
<organism evidence="2 3">
    <name type="scientific">Neurospora intermedia</name>
    <dbReference type="NCBI Taxonomy" id="5142"/>
    <lineage>
        <taxon>Eukaryota</taxon>
        <taxon>Fungi</taxon>
        <taxon>Dikarya</taxon>
        <taxon>Ascomycota</taxon>
        <taxon>Pezizomycotina</taxon>
        <taxon>Sordariomycetes</taxon>
        <taxon>Sordariomycetidae</taxon>
        <taxon>Sordariales</taxon>
        <taxon>Sordariaceae</taxon>
        <taxon>Neurospora</taxon>
    </lineage>
</organism>
<name>A0ABR3D2J9_NEUIN</name>
<comment type="caution">
    <text evidence="2">The sequence shown here is derived from an EMBL/GenBank/DDBJ whole genome shotgun (WGS) entry which is preliminary data.</text>
</comment>
<keyword evidence="3" id="KW-1185">Reference proteome</keyword>
<evidence type="ECO:0000256" key="1">
    <source>
        <dbReference type="SAM" id="MobiDB-lite"/>
    </source>
</evidence>
<feature type="compositionally biased region" description="Acidic residues" evidence="1">
    <location>
        <begin position="56"/>
        <end position="76"/>
    </location>
</feature>
<accession>A0ABR3D2J9</accession>
<feature type="compositionally biased region" description="Polar residues" evidence="1">
    <location>
        <begin position="77"/>
        <end position="108"/>
    </location>
</feature>